<dbReference type="SUPFAM" id="SSF48403">
    <property type="entry name" value="Ankyrin repeat"/>
    <property type="match status" value="1"/>
</dbReference>
<evidence type="ECO:0000256" key="1">
    <source>
        <dbReference type="ARBA" id="ARBA00022737"/>
    </source>
</evidence>
<dbReference type="PANTHER" id="PTHR24171:SF9">
    <property type="entry name" value="ANKYRIN REPEAT DOMAIN-CONTAINING PROTEIN 39"/>
    <property type="match status" value="1"/>
</dbReference>
<dbReference type="RefSeq" id="WP_196956499.1">
    <property type="nucleotide sequence ID" value="NZ_JADWYK010000013.1"/>
</dbReference>
<evidence type="ECO:0000313" key="5">
    <source>
        <dbReference type="EMBL" id="MBG8555481.1"/>
    </source>
</evidence>
<dbReference type="SMART" id="SM00248">
    <property type="entry name" value="ANK"/>
    <property type="match status" value="2"/>
</dbReference>
<keyword evidence="1" id="KW-0677">Repeat</keyword>
<feature type="repeat" description="ANK" evidence="3">
    <location>
        <begin position="59"/>
        <end position="91"/>
    </location>
</feature>
<dbReference type="EMBL" id="JADWYK010000013">
    <property type="protein sequence ID" value="MBG8555481.1"/>
    <property type="molecule type" value="Genomic_DNA"/>
</dbReference>
<dbReference type="PROSITE" id="PS50088">
    <property type="entry name" value="ANK_REPEAT"/>
    <property type="match status" value="2"/>
</dbReference>
<dbReference type="PANTHER" id="PTHR24171">
    <property type="entry name" value="ANKYRIN REPEAT DOMAIN-CONTAINING PROTEIN 39-RELATED"/>
    <property type="match status" value="1"/>
</dbReference>
<proteinExistence type="predicted"/>
<feature type="chain" id="PRO_5045559700" evidence="4">
    <location>
        <begin position="21"/>
        <end position="152"/>
    </location>
</feature>
<feature type="repeat" description="ANK" evidence="3">
    <location>
        <begin position="92"/>
        <end position="124"/>
    </location>
</feature>
<evidence type="ECO:0000256" key="4">
    <source>
        <dbReference type="SAM" id="SignalP"/>
    </source>
</evidence>
<dbReference type="InterPro" id="IPR036770">
    <property type="entry name" value="Ankyrin_rpt-contain_sf"/>
</dbReference>
<keyword evidence="2 3" id="KW-0040">ANK repeat</keyword>
<gene>
    <name evidence="5" type="ORF">I5L79_18185</name>
</gene>
<feature type="signal peptide" evidence="4">
    <location>
        <begin position="1"/>
        <end position="20"/>
    </location>
</feature>
<protein>
    <submittedName>
        <fullName evidence="5">Ankyrin repeat domain-containing protein</fullName>
    </submittedName>
</protein>
<dbReference type="Gene3D" id="1.25.40.20">
    <property type="entry name" value="Ankyrin repeat-containing domain"/>
    <property type="match status" value="1"/>
</dbReference>
<evidence type="ECO:0000256" key="3">
    <source>
        <dbReference type="PROSITE-ProRule" id="PRU00023"/>
    </source>
</evidence>
<accession>A0ABS0L5S8</accession>
<comment type="caution">
    <text evidence="5">The sequence shown here is derived from an EMBL/GenBank/DDBJ whole genome shotgun (WGS) entry which is preliminary data.</text>
</comment>
<sequence>MRKVFLLFALFLGLSTLTQAQSHSKELFTAVIKNKAADADALLTAGADANAPVEMMPGFPTTFLIMAAGSGHLEVVKTLVKHKAQVDKPDSFQATALMAAASNGSLEVVTFLLAHGASPKAKDKDGKDVLASAKEGGNAQVIALIEQKLKAS</sequence>
<name>A0ABS0L5S8_9BACT</name>
<dbReference type="InterPro" id="IPR002110">
    <property type="entry name" value="Ankyrin_rpt"/>
</dbReference>
<evidence type="ECO:0000313" key="6">
    <source>
        <dbReference type="Proteomes" id="UP000601099"/>
    </source>
</evidence>
<evidence type="ECO:0000256" key="2">
    <source>
        <dbReference type="ARBA" id="ARBA00023043"/>
    </source>
</evidence>
<keyword evidence="6" id="KW-1185">Reference proteome</keyword>
<dbReference type="Pfam" id="PF12796">
    <property type="entry name" value="Ank_2"/>
    <property type="match status" value="1"/>
</dbReference>
<reference evidence="5 6" key="1">
    <citation type="submission" date="2020-11" db="EMBL/GenBank/DDBJ databases">
        <title>Hymenobacter sp.</title>
        <authorList>
            <person name="Kim M.K."/>
        </authorList>
    </citation>
    <scope>NUCLEOTIDE SEQUENCE [LARGE SCALE GENOMIC DNA]</scope>
    <source>
        <strain evidence="5 6">BT594</strain>
    </source>
</reference>
<dbReference type="Proteomes" id="UP000601099">
    <property type="component" value="Unassembled WGS sequence"/>
</dbReference>
<dbReference type="PROSITE" id="PS50297">
    <property type="entry name" value="ANK_REP_REGION"/>
    <property type="match status" value="1"/>
</dbReference>
<keyword evidence="4" id="KW-0732">Signal</keyword>
<organism evidence="5 6">
    <name type="scientific">Hymenobacter guriensis</name>
    <dbReference type="NCBI Taxonomy" id="2793065"/>
    <lineage>
        <taxon>Bacteria</taxon>
        <taxon>Pseudomonadati</taxon>
        <taxon>Bacteroidota</taxon>
        <taxon>Cytophagia</taxon>
        <taxon>Cytophagales</taxon>
        <taxon>Hymenobacteraceae</taxon>
        <taxon>Hymenobacter</taxon>
    </lineage>
</organism>